<proteinExistence type="predicted"/>
<dbReference type="FunFam" id="1.25.40.20:FF:000131">
    <property type="entry name" value="ankyrin repeat domain-containing protein 17 isoform X1"/>
    <property type="match status" value="1"/>
</dbReference>
<reference evidence="5 6" key="1">
    <citation type="submission" date="2021-04" db="EMBL/GenBank/DDBJ databases">
        <authorList>
            <person name="De Guttry C."/>
            <person name="Zahm M."/>
            <person name="Klopp C."/>
            <person name="Cabau C."/>
            <person name="Louis A."/>
            <person name="Berthelot C."/>
            <person name="Parey E."/>
            <person name="Roest Crollius H."/>
            <person name="Montfort J."/>
            <person name="Robinson-Rechavi M."/>
            <person name="Bucao C."/>
            <person name="Bouchez O."/>
            <person name="Gislard M."/>
            <person name="Lluch J."/>
            <person name="Milhes M."/>
            <person name="Lampietro C."/>
            <person name="Lopez Roques C."/>
            <person name="Donnadieu C."/>
            <person name="Braasch I."/>
            <person name="Desvignes T."/>
            <person name="Postlethwait J."/>
            <person name="Bobe J."/>
            <person name="Wedekind C."/>
            <person name="Guiguen Y."/>
        </authorList>
    </citation>
    <scope>NUCLEOTIDE SEQUENCE [LARGE SCALE GENOMIC DNA]</scope>
    <source>
        <strain evidence="5">Cs_M1</strain>
        <tissue evidence="5">Blood</tissue>
    </source>
</reference>
<dbReference type="PANTHER" id="PTHR23206:SF8">
    <property type="entry name" value="ANKYRIN REPEAT AND KH DOMAIN-CONTAINING 1"/>
    <property type="match status" value="1"/>
</dbReference>
<dbReference type="AlphaFoldDB" id="A0AAN8QQX1"/>
<feature type="region of interest" description="Disordered" evidence="4">
    <location>
        <begin position="38"/>
        <end position="88"/>
    </location>
</feature>
<comment type="caution">
    <text evidence="5">The sequence shown here is derived from an EMBL/GenBank/DDBJ whole genome shotgun (WGS) entry which is preliminary data.</text>
</comment>
<feature type="compositionally biased region" description="Acidic residues" evidence="4">
    <location>
        <begin position="11"/>
        <end position="24"/>
    </location>
</feature>
<dbReference type="Pfam" id="PF00023">
    <property type="entry name" value="Ank"/>
    <property type="match status" value="1"/>
</dbReference>
<gene>
    <name evidence="5" type="ORF">J4Q44_G00225460</name>
</gene>
<dbReference type="GO" id="GO:0045087">
    <property type="term" value="P:innate immune response"/>
    <property type="evidence" value="ECO:0007669"/>
    <property type="project" value="TreeGrafter"/>
</dbReference>
<dbReference type="Pfam" id="PF12796">
    <property type="entry name" value="Ank_2"/>
    <property type="match status" value="1"/>
</dbReference>
<dbReference type="PROSITE" id="PS50088">
    <property type="entry name" value="ANK_REPEAT"/>
    <property type="match status" value="2"/>
</dbReference>
<feature type="repeat" description="ANK" evidence="3">
    <location>
        <begin position="141"/>
        <end position="173"/>
    </location>
</feature>
<dbReference type="PANTHER" id="PTHR23206">
    <property type="entry name" value="MASK PROTEIN"/>
    <property type="match status" value="1"/>
</dbReference>
<evidence type="ECO:0000313" key="6">
    <source>
        <dbReference type="Proteomes" id="UP001356427"/>
    </source>
</evidence>
<organism evidence="5 6">
    <name type="scientific">Coregonus suidteri</name>
    <dbReference type="NCBI Taxonomy" id="861788"/>
    <lineage>
        <taxon>Eukaryota</taxon>
        <taxon>Metazoa</taxon>
        <taxon>Chordata</taxon>
        <taxon>Craniata</taxon>
        <taxon>Vertebrata</taxon>
        <taxon>Euteleostomi</taxon>
        <taxon>Actinopterygii</taxon>
        <taxon>Neopterygii</taxon>
        <taxon>Teleostei</taxon>
        <taxon>Protacanthopterygii</taxon>
        <taxon>Salmoniformes</taxon>
        <taxon>Salmonidae</taxon>
        <taxon>Coregoninae</taxon>
        <taxon>Coregonus</taxon>
    </lineage>
</organism>
<dbReference type="SMART" id="SM00248">
    <property type="entry name" value="ANK"/>
    <property type="match status" value="3"/>
</dbReference>
<dbReference type="Pfam" id="PF15244">
    <property type="entry name" value="HSD3"/>
    <property type="match status" value="1"/>
</dbReference>
<dbReference type="EMBL" id="JAGTTL010000020">
    <property type="protein sequence ID" value="KAK6307398.1"/>
    <property type="molecule type" value="Genomic_DNA"/>
</dbReference>
<protein>
    <submittedName>
        <fullName evidence="5">Uncharacterized protein</fullName>
    </submittedName>
</protein>
<dbReference type="InterPro" id="IPR002110">
    <property type="entry name" value="Ankyrin_rpt"/>
</dbReference>
<feature type="region of interest" description="Disordered" evidence="4">
    <location>
        <begin position="246"/>
        <end position="270"/>
    </location>
</feature>
<keyword evidence="1" id="KW-0677">Repeat</keyword>
<dbReference type="InterPro" id="IPR036770">
    <property type="entry name" value="Ankyrin_rpt-contain_sf"/>
</dbReference>
<dbReference type="PROSITE" id="PS50297">
    <property type="entry name" value="ANK_REP_REGION"/>
    <property type="match status" value="2"/>
</dbReference>
<dbReference type="SUPFAM" id="SSF48403">
    <property type="entry name" value="Ankyrin repeat"/>
    <property type="match status" value="1"/>
</dbReference>
<dbReference type="Gene3D" id="1.25.40.20">
    <property type="entry name" value="Ankyrin repeat-containing domain"/>
    <property type="match status" value="1"/>
</dbReference>
<evidence type="ECO:0000256" key="3">
    <source>
        <dbReference type="PROSITE-ProRule" id="PRU00023"/>
    </source>
</evidence>
<keyword evidence="2 3" id="KW-0040">ANK repeat</keyword>
<evidence type="ECO:0000313" key="5">
    <source>
        <dbReference type="EMBL" id="KAK6307398.1"/>
    </source>
</evidence>
<feature type="compositionally biased region" description="Polar residues" evidence="4">
    <location>
        <begin position="38"/>
        <end position="58"/>
    </location>
</feature>
<accession>A0AAN8QQX1</accession>
<name>A0AAN8QQX1_9TELE</name>
<evidence type="ECO:0000256" key="4">
    <source>
        <dbReference type="SAM" id="MobiDB-lite"/>
    </source>
</evidence>
<dbReference type="GO" id="GO:0005737">
    <property type="term" value="C:cytoplasm"/>
    <property type="evidence" value="ECO:0007669"/>
    <property type="project" value="TreeGrafter"/>
</dbReference>
<feature type="region of interest" description="Disordered" evidence="4">
    <location>
        <begin position="1"/>
        <end position="25"/>
    </location>
</feature>
<keyword evidence="6" id="KW-1185">Reference proteome</keyword>
<dbReference type="InterPro" id="IPR051631">
    <property type="entry name" value="Ankyrin-KH/SAM_domain"/>
</dbReference>
<feature type="repeat" description="ANK" evidence="3">
    <location>
        <begin position="102"/>
        <end position="134"/>
    </location>
</feature>
<evidence type="ECO:0000256" key="2">
    <source>
        <dbReference type="ARBA" id="ARBA00023043"/>
    </source>
</evidence>
<sequence length="316" mass="34489">MSEILEWSSCNEDDTEEKESEEDKEVLRVIRPSWCPTRSTTPTISCRSTHQTYLSSHTPPMIPLSTKSSFPSPGHGGSSQRANRVPSNITTPPPVITKDQSNSFTPLSLAATVGHVGVVEILLDKGGDIEAQSERTQTERTKNTPLSLACSVGRQEVVKLLLLCGANKEHCNISDYTPLSLAASGGCISILLNAGAEINSRELETCCLNTDLFGVGYGQTVAYVEGRTRYSYLHHIVLIITSYSPDGRGNASPGPGQGLTGPPRRQISLRSSPFCPRLSSRLTQYIIQDHMVSHYKKVYSANVLQLPLMHQYAKVC</sequence>
<dbReference type="InterPro" id="IPR029357">
    <property type="entry name" value="SPATA7"/>
</dbReference>
<dbReference type="Proteomes" id="UP001356427">
    <property type="component" value="Unassembled WGS sequence"/>
</dbReference>
<evidence type="ECO:0000256" key="1">
    <source>
        <dbReference type="ARBA" id="ARBA00022737"/>
    </source>
</evidence>